<dbReference type="OrthoDB" id="8197587at2759"/>
<keyword evidence="3" id="KW-1185">Reference proteome</keyword>
<feature type="compositionally biased region" description="Polar residues" evidence="1">
    <location>
        <begin position="102"/>
        <end position="112"/>
    </location>
</feature>
<dbReference type="InParanoid" id="A0A6J2YFF2"/>
<dbReference type="GeneID" id="115886877"/>
<accession>A0A6J2YFF2</accession>
<feature type="region of interest" description="Disordered" evidence="1">
    <location>
        <begin position="33"/>
        <end position="115"/>
    </location>
</feature>
<dbReference type="AlphaFoldDB" id="A0A6J2YFF2"/>
<evidence type="ECO:0000313" key="4">
    <source>
        <dbReference type="RefSeq" id="XP_030762061.1"/>
    </source>
</evidence>
<feature type="compositionally biased region" description="Pro residues" evidence="1">
    <location>
        <begin position="38"/>
        <end position="72"/>
    </location>
</feature>
<sequence>MLRKTITLVLVAYLNVSLAEPQRWQSNSRISRFQRLQAPPPQSAAPAQPPVPQTVYGPPSPAPSYGPPPPPSASYGPPSQDPSLTTTGAATTTELPATTEPNSESVNATSASGRLREKPDTGVYYIYHPSGLLQKVRYETKDDVRNKAFNARLKYENVEPIAGPIYTYDPQSYVFQRIKKR</sequence>
<feature type="chain" id="PRO_5027012735" evidence="2">
    <location>
        <begin position="20"/>
        <end position="181"/>
    </location>
</feature>
<protein>
    <submittedName>
        <fullName evidence="4">Pollen-specific leucine-rich repeat extensin-like protein 3</fullName>
    </submittedName>
</protein>
<keyword evidence="2" id="KW-0732">Signal</keyword>
<evidence type="ECO:0000256" key="1">
    <source>
        <dbReference type="SAM" id="MobiDB-lite"/>
    </source>
</evidence>
<reference evidence="4" key="1">
    <citation type="submission" date="2025-08" db="UniProtKB">
        <authorList>
            <consortium name="RefSeq"/>
        </authorList>
    </citation>
    <scope>IDENTIFICATION</scope>
    <source>
        <tissue evidence="4">Gonads</tissue>
    </source>
</reference>
<organism evidence="3 4">
    <name type="scientific">Sitophilus oryzae</name>
    <name type="common">Rice weevil</name>
    <name type="synonym">Curculio oryzae</name>
    <dbReference type="NCBI Taxonomy" id="7048"/>
    <lineage>
        <taxon>Eukaryota</taxon>
        <taxon>Metazoa</taxon>
        <taxon>Ecdysozoa</taxon>
        <taxon>Arthropoda</taxon>
        <taxon>Hexapoda</taxon>
        <taxon>Insecta</taxon>
        <taxon>Pterygota</taxon>
        <taxon>Neoptera</taxon>
        <taxon>Endopterygota</taxon>
        <taxon>Coleoptera</taxon>
        <taxon>Polyphaga</taxon>
        <taxon>Cucujiformia</taxon>
        <taxon>Curculionidae</taxon>
        <taxon>Dryophthorinae</taxon>
        <taxon>Sitophilus</taxon>
    </lineage>
</organism>
<evidence type="ECO:0000313" key="3">
    <source>
        <dbReference type="Proteomes" id="UP000504635"/>
    </source>
</evidence>
<proteinExistence type="predicted"/>
<gene>
    <name evidence="4" type="primary">LOC115886877</name>
</gene>
<dbReference type="Proteomes" id="UP000504635">
    <property type="component" value="Unplaced"/>
</dbReference>
<dbReference type="RefSeq" id="XP_030762061.1">
    <property type="nucleotide sequence ID" value="XM_030906201.1"/>
</dbReference>
<dbReference type="KEGG" id="soy:115886877"/>
<name>A0A6J2YFF2_SITOR</name>
<feature type="signal peptide" evidence="2">
    <location>
        <begin position="1"/>
        <end position="19"/>
    </location>
</feature>
<feature type="compositionally biased region" description="Low complexity" evidence="1">
    <location>
        <begin position="73"/>
        <end position="101"/>
    </location>
</feature>
<evidence type="ECO:0000256" key="2">
    <source>
        <dbReference type="SAM" id="SignalP"/>
    </source>
</evidence>